<proteinExistence type="predicted"/>
<name>A0A5B0QEX5_PUCGR</name>
<keyword evidence="2" id="KW-1185">Reference proteome</keyword>
<organism evidence="1 2">
    <name type="scientific">Puccinia graminis f. sp. tritici</name>
    <dbReference type="NCBI Taxonomy" id="56615"/>
    <lineage>
        <taxon>Eukaryota</taxon>
        <taxon>Fungi</taxon>
        <taxon>Dikarya</taxon>
        <taxon>Basidiomycota</taxon>
        <taxon>Pucciniomycotina</taxon>
        <taxon>Pucciniomycetes</taxon>
        <taxon>Pucciniales</taxon>
        <taxon>Pucciniaceae</taxon>
        <taxon>Puccinia</taxon>
    </lineage>
</organism>
<evidence type="ECO:0000313" key="2">
    <source>
        <dbReference type="Proteomes" id="UP000324748"/>
    </source>
</evidence>
<dbReference type="EMBL" id="VSWC01000016">
    <property type="protein sequence ID" value="KAA1111721.1"/>
    <property type="molecule type" value="Genomic_DNA"/>
</dbReference>
<protein>
    <submittedName>
        <fullName evidence="1">Uncharacterized protein</fullName>
    </submittedName>
</protein>
<dbReference type="Proteomes" id="UP000324748">
    <property type="component" value="Unassembled WGS sequence"/>
</dbReference>
<gene>
    <name evidence="1" type="ORF">PGT21_009659</name>
</gene>
<evidence type="ECO:0000313" key="1">
    <source>
        <dbReference type="EMBL" id="KAA1111721.1"/>
    </source>
</evidence>
<sequence length="100" mass="11276">MELTPLCSLRRQAPAVSDYYVAIVGNRRKTKKQRSLQRPAHTASELEEYVHREASVLGGYNAKPSKPLHNAVTAHLEYKKHEGCPFVHRQSILPSLKSTP</sequence>
<comment type="caution">
    <text evidence="1">The sequence shown here is derived from an EMBL/GenBank/DDBJ whole genome shotgun (WGS) entry which is preliminary data.</text>
</comment>
<accession>A0A5B0QEX5</accession>
<reference evidence="1 2" key="1">
    <citation type="submission" date="2019-05" db="EMBL/GenBank/DDBJ databases">
        <title>Emergence of the Ug99 lineage of the wheat stem rust pathogen through somatic hybridization.</title>
        <authorList>
            <person name="Li F."/>
            <person name="Upadhyaya N.M."/>
            <person name="Sperschneider J."/>
            <person name="Matny O."/>
            <person name="Nguyen-Phuc H."/>
            <person name="Mago R."/>
            <person name="Raley C."/>
            <person name="Miller M.E."/>
            <person name="Silverstein K.A.T."/>
            <person name="Henningsen E."/>
            <person name="Hirsch C.D."/>
            <person name="Visser B."/>
            <person name="Pretorius Z.A."/>
            <person name="Steffenson B.J."/>
            <person name="Schwessinger B."/>
            <person name="Dodds P.N."/>
            <person name="Figueroa M."/>
        </authorList>
    </citation>
    <scope>NUCLEOTIDE SEQUENCE [LARGE SCALE GENOMIC DNA]</scope>
    <source>
        <strain evidence="1">21-0</strain>
    </source>
</reference>
<dbReference type="AlphaFoldDB" id="A0A5B0QEX5"/>